<dbReference type="GO" id="GO:0006515">
    <property type="term" value="P:protein quality control for misfolded or incompletely synthesized proteins"/>
    <property type="evidence" value="ECO:0007669"/>
    <property type="project" value="TreeGrafter"/>
</dbReference>
<evidence type="ECO:0000256" key="4">
    <source>
        <dbReference type="ARBA" id="ARBA00022801"/>
    </source>
</evidence>
<evidence type="ECO:0000256" key="1">
    <source>
        <dbReference type="ARBA" id="ARBA00001947"/>
    </source>
</evidence>
<feature type="region of interest" description="Disordered" evidence="7">
    <location>
        <begin position="372"/>
        <end position="415"/>
    </location>
</feature>
<feature type="transmembrane region" description="Helical" evidence="8">
    <location>
        <begin position="144"/>
        <end position="164"/>
    </location>
</feature>
<keyword evidence="8" id="KW-0472">Membrane</keyword>
<dbReference type="PANTHER" id="PTHR22726:SF18">
    <property type="entry name" value="PEPTIDASE M48 DOMAIN-CONTAINING PROTEIN"/>
    <property type="match status" value="1"/>
</dbReference>
<keyword evidence="8" id="KW-0812">Transmembrane</keyword>
<evidence type="ECO:0000256" key="8">
    <source>
        <dbReference type="SAM" id="Phobius"/>
    </source>
</evidence>
<reference evidence="10" key="1">
    <citation type="submission" date="2014-08" db="EMBL/GenBank/DDBJ databases">
        <authorList>
            <person name="Sharma Rahul"/>
            <person name="Thines Marco"/>
        </authorList>
    </citation>
    <scope>NUCLEOTIDE SEQUENCE</scope>
</reference>
<feature type="domain" description="Peptidase M48" evidence="9">
    <location>
        <begin position="454"/>
        <end position="607"/>
    </location>
</feature>
<keyword evidence="5" id="KW-0862">Zinc</keyword>
<dbReference type="Pfam" id="PF01435">
    <property type="entry name" value="Peptidase_M48"/>
    <property type="match status" value="1"/>
</dbReference>
<sequence>MKAPTDSFSDTKDRSPEDGQIQASTSSAHPARSPSTESHPVSAFSSSTVLAAVTTLTRILVSIAPSFLVGHWKTRRRLKAFNPEHEWYLRFRPIVSPEANAIYESGKPVPEGVSDDVKRDLTRLAQWAAHEADLRKTNDVLVKLIWAALGIPLALLALVILSGLERVPLTGRWRLILLSPSEEDSIHDSLKEQGWFPSVLSLLMLDPSAPPPKILDAADWRWAWVESTLRQLEKGAGECHELYSTSAEMKGKPRSAKLSLEEKHSIEAYPPAPPPTFPLHPRPRASQLLHEHLSNFTNTQCPSNPGQTSTSDNPELEGPPFSLLLIENKEANAFSYGFGGNGAAGIVIYTGLLDEILSFKPSSITEEVSPAAPFLAGPLSPTDSSQSSTSPNSPTPTPSALATAPTQPSPSTLTTESTQSKSLLSFFFGDAFSTLLAKPSSSPTSGPTEEQTLHLAAILAHEMSHLLLSHHLETLSQTSVVLPSMMGLLIDLARAALFPITFVFGPLFNDAIANFGKMSTSTIKTATENCSNQVLEIEADLVGLRILAHSQRFNPYKAAQFWLPSRAPTGVRESPDKSWFAAWRGIGLSDTASTIARNESHPRDELRKLAVDGELERWRKAWREKS</sequence>
<dbReference type="GO" id="GO:0004222">
    <property type="term" value="F:metalloendopeptidase activity"/>
    <property type="evidence" value="ECO:0007669"/>
    <property type="project" value="InterPro"/>
</dbReference>
<dbReference type="PANTHER" id="PTHR22726">
    <property type="entry name" value="METALLOENDOPEPTIDASE OMA1"/>
    <property type="match status" value="1"/>
</dbReference>
<protein>
    <submittedName>
        <fullName evidence="10">Peptidase M48</fullName>
    </submittedName>
</protein>
<dbReference type="GO" id="GO:0046872">
    <property type="term" value="F:metal ion binding"/>
    <property type="evidence" value="ECO:0007669"/>
    <property type="project" value="UniProtKB-KW"/>
</dbReference>
<dbReference type="AlphaFoldDB" id="A0A0F7SFY1"/>
<comment type="cofactor">
    <cofactor evidence="1">
        <name>Zn(2+)</name>
        <dbReference type="ChEBI" id="CHEBI:29105"/>
    </cofactor>
</comment>
<dbReference type="GO" id="GO:0005743">
    <property type="term" value="C:mitochondrial inner membrane"/>
    <property type="evidence" value="ECO:0007669"/>
    <property type="project" value="TreeGrafter"/>
</dbReference>
<evidence type="ECO:0000256" key="6">
    <source>
        <dbReference type="ARBA" id="ARBA00023049"/>
    </source>
</evidence>
<feature type="transmembrane region" description="Helical" evidence="8">
    <location>
        <begin position="49"/>
        <end position="69"/>
    </location>
</feature>
<evidence type="ECO:0000256" key="5">
    <source>
        <dbReference type="ARBA" id="ARBA00022833"/>
    </source>
</evidence>
<accession>A0A0F7SFY1</accession>
<keyword evidence="3" id="KW-0479">Metal-binding</keyword>
<evidence type="ECO:0000259" key="9">
    <source>
        <dbReference type="Pfam" id="PF01435"/>
    </source>
</evidence>
<dbReference type="EMBL" id="LN483144">
    <property type="protein sequence ID" value="CDZ96618.1"/>
    <property type="molecule type" value="Genomic_DNA"/>
</dbReference>
<evidence type="ECO:0000313" key="10">
    <source>
        <dbReference type="EMBL" id="CDZ96618.1"/>
    </source>
</evidence>
<keyword evidence="6" id="KW-0482">Metalloprotease</keyword>
<feature type="region of interest" description="Disordered" evidence="7">
    <location>
        <begin position="1"/>
        <end position="41"/>
    </location>
</feature>
<dbReference type="GO" id="GO:0034982">
    <property type="term" value="P:mitochondrial protein processing"/>
    <property type="evidence" value="ECO:0007669"/>
    <property type="project" value="TreeGrafter"/>
</dbReference>
<evidence type="ECO:0000256" key="7">
    <source>
        <dbReference type="SAM" id="MobiDB-lite"/>
    </source>
</evidence>
<organism evidence="10">
    <name type="scientific">Phaffia rhodozyma</name>
    <name type="common">Yeast</name>
    <name type="synonym">Xanthophyllomyces dendrorhous</name>
    <dbReference type="NCBI Taxonomy" id="264483"/>
    <lineage>
        <taxon>Eukaryota</taxon>
        <taxon>Fungi</taxon>
        <taxon>Dikarya</taxon>
        <taxon>Basidiomycota</taxon>
        <taxon>Agaricomycotina</taxon>
        <taxon>Tremellomycetes</taxon>
        <taxon>Cystofilobasidiales</taxon>
        <taxon>Mrakiaceae</taxon>
        <taxon>Phaffia</taxon>
    </lineage>
</organism>
<keyword evidence="2" id="KW-0645">Protease</keyword>
<evidence type="ECO:0000256" key="3">
    <source>
        <dbReference type="ARBA" id="ARBA00022723"/>
    </source>
</evidence>
<keyword evidence="8" id="KW-1133">Transmembrane helix</keyword>
<name>A0A0F7SFY1_PHARH</name>
<keyword evidence="4" id="KW-0378">Hydrolase</keyword>
<feature type="region of interest" description="Disordered" evidence="7">
    <location>
        <begin position="296"/>
        <end position="319"/>
    </location>
</feature>
<feature type="compositionally biased region" description="Polar residues" evidence="7">
    <location>
        <begin position="296"/>
        <end position="313"/>
    </location>
</feature>
<dbReference type="InterPro" id="IPR001915">
    <property type="entry name" value="Peptidase_M48"/>
</dbReference>
<feature type="compositionally biased region" description="Low complexity" evidence="7">
    <location>
        <begin position="378"/>
        <end position="415"/>
    </location>
</feature>
<dbReference type="InterPro" id="IPR051156">
    <property type="entry name" value="Mito/Outer_Membr_Metalloprot"/>
</dbReference>
<evidence type="ECO:0000256" key="2">
    <source>
        <dbReference type="ARBA" id="ARBA00022670"/>
    </source>
</evidence>
<feature type="compositionally biased region" description="Polar residues" evidence="7">
    <location>
        <begin position="21"/>
        <end position="41"/>
    </location>
</feature>
<proteinExistence type="predicted"/>